<dbReference type="RefSeq" id="WP_130142682.1">
    <property type="nucleotide sequence ID" value="NZ_SGIT01000003.1"/>
</dbReference>
<keyword evidence="2" id="KW-1185">Reference proteome</keyword>
<dbReference type="EMBL" id="SGIT01000003">
    <property type="protein sequence ID" value="RZF58875.1"/>
    <property type="molecule type" value="Genomic_DNA"/>
</dbReference>
<dbReference type="Proteomes" id="UP000292855">
    <property type="component" value="Unassembled WGS sequence"/>
</dbReference>
<gene>
    <name evidence="1" type="ORF">EWE74_16260</name>
</gene>
<evidence type="ECO:0000313" key="1">
    <source>
        <dbReference type="EMBL" id="RZF58875.1"/>
    </source>
</evidence>
<proteinExistence type="predicted"/>
<name>A0A4Q6XI58_9SPHI</name>
<dbReference type="AlphaFoldDB" id="A0A4Q6XI58"/>
<comment type="caution">
    <text evidence="1">The sequence shown here is derived from an EMBL/GenBank/DDBJ whole genome shotgun (WGS) entry which is preliminary data.</text>
</comment>
<reference evidence="1 2" key="1">
    <citation type="submission" date="2019-02" db="EMBL/GenBank/DDBJ databases">
        <authorList>
            <person name="Li Y."/>
        </authorList>
    </citation>
    <scope>NUCLEOTIDE SEQUENCE [LARGE SCALE GENOMIC DNA]</scope>
    <source>
        <strain evidence="1 2">30C10-4-7</strain>
    </source>
</reference>
<protein>
    <recommendedName>
        <fullName evidence="3">Nucleotidyltransferase family protein</fullName>
    </recommendedName>
</protein>
<organism evidence="1 2">
    <name type="scientific">Sphingobacterium corticibacterium</name>
    <dbReference type="NCBI Taxonomy" id="2484746"/>
    <lineage>
        <taxon>Bacteria</taxon>
        <taxon>Pseudomonadati</taxon>
        <taxon>Bacteroidota</taxon>
        <taxon>Sphingobacteriia</taxon>
        <taxon>Sphingobacteriales</taxon>
        <taxon>Sphingobacteriaceae</taxon>
        <taxon>Sphingobacterium</taxon>
    </lineage>
</organism>
<sequence length="365" mass="42006">MTDKLRDIFFELLKMGLWGKGELSVGNPLSEEDWSLLYQYALNHTVEGVVFESFPLLKEAQLPPLVVRLKWTARVDQIERHNIRMNEVIAAQYVSFVKQGVSPILLKGQGVAQWYPNPLRRTSGDIDWCFNSGGYQKAEKFVREKGLSVHSPFGFSLDYDWAGIHIEHHSRVFDLKNPFLTAYLKKLLADSPLDTMQVNGQEVALLNPLLQIFQVNVHILKHLLGFGVGLRQICDAAVLYKAYKHRIDGAILREMYKKAGILKWVHQLHRILIHYIGLSEDDLPFPLPNDRRADWMMDEIWQSGNFGFYDARFAEGKVSFVSVQPDGLKRLWRSVRLYFPYAPAEALFFPIRRATARITALFSAQ</sequence>
<evidence type="ECO:0008006" key="3">
    <source>
        <dbReference type="Google" id="ProtNLM"/>
    </source>
</evidence>
<accession>A0A4Q6XI58</accession>
<dbReference type="Pfam" id="PF14907">
    <property type="entry name" value="NTP_transf_5"/>
    <property type="match status" value="1"/>
</dbReference>
<dbReference type="OrthoDB" id="9812148at2"/>
<dbReference type="InterPro" id="IPR039498">
    <property type="entry name" value="NTP_transf_5"/>
</dbReference>
<evidence type="ECO:0000313" key="2">
    <source>
        <dbReference type="Proteomes" id="UP000292855"/>
    </source>
</evidence>